<name>A0A1S8KQ85_9LACT</name>
<feature type="transmembrane region" description="Helical" evidence="1">
    <location>
        <begin position="218"/>
        <end position="245"/>
    </location>
</feature>
<dbReference type="Proteomes" id="UP000190409">
    <property type="component" value="Unassembled WGS sequence"/>
</dbReference>
<keyword evidence="1" id="KW-0812">Transmembrane</keyword>
<reference evidence="2 3" key="1">
    <citation type="submission" date="2017-01" db="EMBL/GenBank/DDBJ databases">
        <title>Complete Genome Sequence of Dolosigranulum pigrum isolated from a Patient with interstitial lung disease.</title>
        <authorList>
            <person name="Mukhopadhyay R."/>
            <person name="Joaquin J."/>
            <person name="Hogue R."/>
            <person name="Fitzgerald S."/>
            <person name="Jospin G."/>
            <person name="Eisen J.A."/>
            <person name="Chaturvedi V."/>
        </authorList>
    </citation>
    <scope>NUCLEOTIDE SEQUENCE [LARGE SCALE GENOMIC DNA]</scope>
    <source>
        <strain evidence="2 3">15S00348</strain>
    </source>
</reference>
<feature type="transmembrane region" description="Helical" evidence="1">
    <location>
        <begin position="114"/>
        <end position="132"/>
    </location>
</feature>
<comment type="caution">
    <text evidence="2">The sequence shown here is derived from an EMBL/GenBank/DDBJ whole genome shotgun (WGS) entry which is preliminary data.</text>
</comment>
<organism evidence="2 3">
    <name type="scientific">Dolosigranulum pigrum</name>
    <dbReference type="NCBI Taxonomy" id="29394"/>
    <lineage>
        <taxon>Bacteria</taxon>
        <taxon>Bacillati</taxon>
        <taxon>Bacillota</taxon>
        <taxon>Bacilli</taxon>
        <taxon>Lactobacillales</taxon>
        <taxon>Carnobacteriaceae</taxon>
        <taxon>Dolosigranulum</taxon>
    </lineage>
</organism>
<accession>A0A1S8KQ85</accession>
<evidence type="ECO:0000313" key="3">
    <source>
        <dbReference type="Proteomes" id="UP000190409"/>
    </source>
</evidence>
<protein>
    <submittedName>
        <fullName evidence="2">Uncharacterized protein</fullName>
    </submittedName>
</protein>
<feature type="transmembrane region" description="Helical" evidence="1">
    <location>
        <begin position="179"/>
        <end position="198"/>
    </location>
</feature>
<evidence type="ECO:0000313" key="2">
    <source>
        <dbReference type="EMBL" id="OOL81711.1"/>
    </source>
</evidence>
<feature type="transmembrane region" description="Helical" evidence="1">
    <location>
        <begin position="152"/>
        <end position="172"/>
    </location>
</feature>
<sequence length="254" mass="28822">MSKLNQVVFHNTLCKKEVWVYLAFTLLPLLVFVTELTDTKFLRLTGDFSEMNFLDFYGTTLGIIDGMILPTIVIAYIASTMFYGEINKGILFLYKDINRKKVMNSKVFSLMKTYGLYLLLVMLSSLMVYYFFVIRMKGGTFSLLGSVAPVTYYSVLGVLGLFGIDIVAILVAANLSVRFSTGVTVLGTIFFLFLMQAISRVDGLNYLSPMSYRELFNVGQMTFSMSFILLVFLCVVYVVSAYTLLHRQFSKVEY</sequence>
<feature type="transmembrane region" description="Helical" evidence="1">
    <location>
        <begin position="56"/>
        <end position="78"/>
    </location>
</feature>
<keyword evidence="1" id="KW-0472">Membrane</keyword>
<feature type="transmembrane region" description="Helical" evidence="1">
    <location>
        <begin position="18"/>
        <end position="36"/>
    </location>
</feature>
<gene>
    <name evidence="2" type="ORF">BWX42_08410</name>
</gene>
<evidence type="ECO:0000256" key="1">
    <source>
        <dbReference type="SAM" id="Phobius"/>
    </source>
</evidence>
<dbReference type="EMBL" id="MUYF01000003">
    <property type="protein sequence ID" value="OOL81711.1"/>
    <property type="molecule type" value="Genomic_DNA"/>
</dbReference>
<proteinExistence type="predicted"/>
<keyword evidence="1" id="KW-1133">Transmembrane helix</keyword>
<dbReference type="AlphaFoldDB" id="A0A1S8KQ85"/>